<dbReference type="FunFam" id="2.30.130.30:FF:000002">
    <property type="entry name" value="Activating signal cointegrator 1"/>
    <property type="match status" value="1"/>
</dbReference>
<feature type="domain" description="ASCH" evidence="1">
    <location>
        <begin position="38"/>
        <end position="131"/>
    </location>
</feature>
<gene>
    <name evidence="2" type="ORF">STAS_18302</name>
</gene>
<evidence type="ECO:0000313" key="2">
    <source>
        <dbReference type="EMBL" id="GER41581.1"/>
    </source>
</evidence>
<dbReference type="AlphaFoldDB" id="A0A5A7QC26"/>
<evidence type="ECO:0000313" key="3">
    <source>
        <dbReference type="Proteomes" id="UP000325081"/>
    </source>
</evidence>
<dbReference type="OrthoDB" id="338816at2759"/>
<dbReference type="Gene3D" id="2.30.130.30">
    <property type="entry name" value="Hypothetical protein"/>
    <property type="match status" value="1"/>
</dbReference>
<dbReference type="Pfam" id="PF04266">
    <property type="entry name" value="ASCH"/>
    <property type="match status" value="1"/>
</dbReference>
<comment type="caution">
    <text evidence="2">The sequence shown here is derived from an EMBL/GenBank/DDBJ whole genome shotgun (WGS) entry which is preliminary data.</text>
</comment>
<dbReference type="PANTHER" id="PTHR12963">
    <property type="entry name" value="THYROID RECEPTOR INTERACTING PROTEIN RELATED"/>
    <property type="match status" value="1"/>
</dbReference>
<evidence type="ECO:0000259" key="1">
    <source>
        <dbReference type="Pfam" id="PF04266"/>
    </source>
</evidence>
<protein>
    <submittedName>
        <fullName evidence="2">Activating signal cointegrator-related family protein</fullName>
    </submittedName>
</protein>
<dbReference type="InterPro" id="IPR015947">
    <property type="entry name" value="PUA-like_sf"/>
</dbReference>
<sequence length="267" mass="30926">MTLNFLSGNRLKQDYIFLLYDMGSRRNLESSNYRNPCLTLHQPWASLLVYGIKRIEGRSWPAPIRGRLWIHAAGKIPEPETIKAMEDFYREIYAMDGVTDLKFPEHYPVSRLIGCVDVVGCVTCEELANWEAIPASVRVEGQTPFCWLCEQPQADHVLGLDATRPQHLPTRQQTTPARRHVEVDVFALVPHRIPLVRHVPHHHRHLAAPHRDVGRHHQILVSEHVLERVPERHHHLARGHLVLAYDFLDPPSASLRLRRLMHVPYLY</sequence>
<accession>A0A5A7QC26</accession>
<dbReference type="InterPro" id="IPR039128">
    <property type="entry name" value="TRIP4-like"/>
</dbReference>
<dbReference type="EMBL" id="BKCP01006161">
    <property type="protein sequence ID" value="GER41581.1"/>
    <property type="molecule type" value="Genomic_DNA"/>
</dbReference>
<keyword evidence="3" id="KW-1185">Reference proteome</keyword>
<dbReference type="PANTHER" id="PTHR12963:SF0">
    <property type="entry name" value="EXPRESSED PROTEIN"/>
    <property type="match status" value="1"/>
</dbReference>
<proteinExistence type="predicted"/>
<dbReference type="InterPro" id="IPR007374">
    <property type="entry name" value="ASCH_domain"/>
</dbReference>
<dbReference type="CDD" id="cd06554">
    <property type="entry name" value="ASCH_ASC-1_like"/>
    <property type="match status" value="1"/>
</dbReference>
<dbReference type="SUPFAM" id="SSF88697">
    <property type="entry name" value="PUA domain-like"/>
    <property type="match status" value="1"/>
</dbReference>
<dbReference type="Proteomes" id="UP000325081">
    <property type="component" value="Unassembled WGS sequence"/>
</dbReference>
<reference evidence="3" key="1">
    <citation type="journal article" date="2019" name="Curr. Biol.">
        <title>Genome Sequence of Striga asiatica Provides Insight into the Evolution of Plant Parasitism.</title>
        <authorList>
            <person name="Yoshida S."/>
            <person name="Kim S."/>
            <person name="Wafula E.K."/>
            <person name="Tanskanen J."/>
            <person name="Kim Y.M."/>
            <person name="Honaas L."/>
            <person name="Yang Z."/>
            <person name="Spallek T."/>
            <person name="Conn C.E."/>
            <person name="Ichihashi Y."/>
            <person name="Cheong K."/>
            <person name="Cui S."/>
            <person name="Der J.P."/>
            <person name="Gundlach H."/>
            <person name="Jiao Y."/>
            <person name="Hori C."/>
            <person name="Ishida J.K."/>
            <person name="Kasahara H."/>
            <person name="Kiba T."/>
            <person name="Kim M.S."/>
            <person name="Koo N."/>
            <person name="Laohavisit A."/>
            <person name="Lee Y.H."/>
            <person name="Lumba S."/>
            <person name="McCourt P."/>
            <person name="Mortimer J.C."/>
            <person name="Mutuku J.M."/>
            <person name="Nomura T."/>
            <person name="Sasaki-Sekimoto Y."/>
            <person name="Seto Y."/>
            <person name="Wang Y."/>
            <person name="Wakatake T."/>
            <person name="Sakakibara H."/>
            <person name="Demura T."/>
            <person name="Yamaguchi S."/>
            <person name="Yoneyama K."/>
            <person name="Manabe R.I."/>
            <person name="Nelson D.C."/>
            <person name="Schulman A.H."/>
            <person name="Timko M.P."/>
            <person name="dePamphilis C.W."/>
            <person name="Choi D."/>
            <person name="Shirasu K."/>
        </authorList>
    </citation>
    <scope>NUCLEOTIDE SEQUENCE [LARGE SCALE GENOMIC DNA]</scope>
    <source>
        <strain evidence="3">cv. UVA1</strain>
    </source>
</reference>
<name>A0A5A7QC26_STRAF</name>
<organism evidence="2 3">
    <name type="scientific">Striga asiatica</name>
    <name type="common">Asiatic witchweed</name>
    <name type="synonym">Buchnera asiatica</name>
    <dbReference type="NCBI Taxonomy" id="4170"/>
    <lineage>
        <taxon>Eukaryota</taxon>
        <taxon>Viridiplantae</taxon>
        <taxon>Streptophyta</taxon>
        <taxon>Embryophyta</taxon>
        <taxon>Tracheophyta</taxon>
        <taxon>Spermatophyta</taxon>
        <taxon>Magnoliopsida</taxon>
        <taxon>eudicotyledons</taxon>
        <taxon>Gunneridae</taxon>
        <taxon>Pentapetalae</taxon>
        <taxon>asterids</taxon>
        <taxon>lamiids</taxon>
        <taxon>Lamiales</taxon>
        <taxon>Orobanchaceae</taxon>
        <taxon>Buchnereae</taxon>
        <taxon>Striga</taxon>
    </lineage>
</organism>